<dbReference type="EMBL" id="AP025592">
    <property type="protein sequence ID" value="BDG08736.1"/>
    <property type="molecule type" value="Genomic_DNA"/>
</dbReference>
<dbReference type="RefSeq" id="WP_248345939.1">
    <property type="nucleotide sequence ID" value="NZ_AP025592.1"/>
</dbReference>
<protein>
    <submittedName>
        <fullName evidence="3">Uncharacterized protein</fullName>
    </submittedName>
</protein>
<evidence type="ECO:0000256" key="2">
    <source>
        <dbReference type="SAM" id="SignalP"/>
    </source>
</evidence>
<keyword evidence="2" id="KW-0732">Signal</keyword>
<evidence type="ECO:0000313" key="3">
    <source>
        <dbReference type="EMBL" id="BDG08736.1"/>
    </source>
</evidence>
<feature type="compositionally biased region" description="Basic and acidic residues" evidence="1">
    <location>
        <begin position="101"/>
        <end position="114"/>
    </location>
</feature>
<feature type="compositionally biased region" description="Gly residues" evidence="1">
    <location>
        <begin position="24"/>
        <end position="49"/>
    </location>
</feature>
<feature type="signal peptide" evidence="2">
    <location>
        <begin position="1"/>
        <end position="23"/>
    </location>
</feature>
<sequence length="136" mass="13143">MARRRALGRLLALALAIPGAAWGQTGGSSAGSTGSFGSGAWAGGSGAGSRTGKSGATGTEYGTPQGVPMAAAEPRASGDPALGPGYNGVPSASVDAIHAARTGDQENPGKREPADVQAEQAASGGERSDAPAGRNR</sequence>
<reference evidence="4" key="1">
    <citation type="journal article" date="2022" name="Int. J. Syst. Evol. Microbiol.">
        <title>Anaeromyxobacter oryzae sp. nov., Anaeromyxobacter diazotrophicus sp. nov. and Anaeromyxobacter paludicola sp. nov., isolated from paddy soils.</title>
        <authorList>
            <person name="Itoh H."/>
            <person name="Xu Z."/>
            <person name="Mise K."/>
            <person name="Masuda Y."/>
            <person name="Ushijima N."/>
            <person name="Hayakawa C."/>
            <person name="Shiratori Y."/>
            <person name="Senoo K."/>
        </authorList>
    </citation>
    <scope>NUCLEOTIDE SEQUENCE [LARGE SCALE GENOMIC DNA]</scope>
    <source>
        <strain evidence="4">Red630</strain>
    </source>
</reference>
<gene>
    <name evidence="3" type="ORF">AMPC_18490</name>
</gene>
<dbReference type="Proteomes" id="UP001162734">
    <property type="component" value="Chromosome"/>
</dbReference>
<feature type="region of interest" description="Disordered" evidence="1">
    <location>
        <begin position="21"/>
        <end position="136"/>
    </location>
</feature>
<evidence type="ECO:0000256" key="1">
    <source>
        <dbReference type="SAM" id="MobiDB-lite"/>
    </source>
</evidence>
<accession>A0ABN6N6R7</accession>
<evidence type="ECO:0000313" key="4">
    <source>
        <dbReference type="Proteomes" id="UP001162734"/>
    </source>
</evidence>
<feature type="chain" id="PRO_5047479734" evidence="2">
    <location>
        <begin position="24"/>
        <end position="136"/>
    </location>
</feature>
<name>A0ABN6N6R7_9BACT</name>
<organism evidence="3 4">
    <name type="scientific">Anaeromyxobacter paludicola</name>
    <dbReference type="NCBI Taxonomy" id="2918171"/>
    <lineage>
        <taxon>Bacteria</taxon>
        <taxon>Pseudomonadati</taxon>
        <taxon>Myxococcota</taxon>
        <taxon>Myxococcia</taxon>
        <taxon>Myxococcales</taxon>
        <taxon>Cystobacterineae</taxon>
        <taxon>Anaeromyxobacteraceae</taxon>
        <taxon>Anaeromyxobacter</taxon>
    </lineage>
</organism>
<feature type="compositionally biased region" description="Low complexity" evidence="1">
    <location>
        <begin position="50"/>
        <end position="59"/>
    </location>
</feature>
<proteinExistence type="predicted"/>
<keyword evidence="4" id="KW-1185">Reference proteome</keyword>